<dbReference type="Proteomes" id="UP001243286">
    <property type="component" value="Unassembled WGS sequence"/>
</dbReference>
<feature type="transmembrane region" description="Helical" evidence="1">
    <location>
        <begin position="21"/>
        <end position="40"/>
    </location>
</feature>
<keyword evidence="3" id="KW-1185">Reference proteome</keyword>
<organism evidence="2 3">
    <name type="scientific">Exiguobacterium antarcticum</name>
    <dbReference type="NCBI Taxonomy" id="132920"/>
    <lineage>
        <taxon>Bacteria</taxon>
        <taxon>Bacillati</taxon>
        <taxon>Bacillota</taxon>
        <taxon>Bacilli</taxon>
        <taxon>Bacillales</taxon>
        <taxon>Bacillales Family XII. Incertae Sedis</taxon>
        <taxon>Exiguobacterium</taxon>
    </lineage>
</organism>
<keyword evidence="1" id="KW-1133">Transmembrane helix</keyword>
<protein>
    <submittedName>
        <fullName evidence="2">Uncharacterized protein</fullName>
    </submittedName>
</protein>
<keyword evidence="1" id="KW-0812">Transmembrane</keyword>
<gene>
    <name evidence="2" type="ORF">QK289_04985</name>
</gene>
<name>A0ABT6R067_9BACL</name>
<reference evidence="2 3" key="1">
    <citation type="submission" date="2023-04" db="EMBL/GenBank/DDBJ databases">
        <title>Antarctic isolates genomes.</title>
        <authorList>
            <person name="Dimov S.G."/>
        </authorList>
    </citation>
    <scope>NUCLEOTIDE SEQUENCE [LARGE SCALE GENOMIC DNA]</scope>
    <source>
        <strain evidence="2 3">AL19</strain>
    </source>
</reference>
<accession>A0ABT6R067</accession>
<sequence length="153" mass="18132">MRTARDKRLHELTLAYMEKDLLGTKWLWTALLLMGIGILMTLFDSVLLTLLFPAAFLGSNLRYQVKKRQILESYIGEELATRQWQFWLVQNVVLSVTFAILLVQTVNLSFWQMWGSILIIMVPIYLVSEWWFKNRMRHDDPDFVSDQEVYKNV</sequence>
<evidence type="ECO:0000256" key="1">
    <source>
        <dbReference type="SAM" id="Phobius"/>
    </source>
</evidence>
<feature type="transmembrane region" description="Helical" evidence="1">
    <location>
        <begin position="109"/>
        <end position="127"/>
    </location>
</feature>
<comment type="caution">
    <text evidence="2">The sequence shown here is derived from an EMBL/GenBank/DDBJ whole genome shotgun (WGS) entry which is preliminary data.</text>
</comment>
<evidence type="ECO:0000313" key="2">
    <source>
        <dbReference type="EMBL" id="MDI3234351.1"/>
    </source>
</evidence>
<keyword evidence="1" id="KW-0472">Membrane</keyword>
<feature type="transmembrane region" description="Helical" evidence="1">
    <location>
        <begin position="46"/>
        <end position="63"/>
    </location>
</feature>
<proteinExistence type="predicted"/>
<feature type="transmembrane region" description="Helical" evidence="1">
    <location>
        <begin position="84"/>
        <end position="103"/>
    </location>
</feature>
<evidence type="ECO:0000313" key="3">
    <source>
        <dbReference type="Proteomes" id="UP001243286"/>
    </source>
</evidence>
<dbReference type="EMBL" id="JASBQV010000005">
    <property type="protein sequence ID" value="MDI3234351.1"/>
    <property type="molecule type" value="Genomic_DNA"/>
</dbReference>
<dbReference type="RefSeq" id="WP_282355062.1">
    <property type="nucleotide sequence ID" value="NZ_JASBQV010000005.1"/>
</dbReference>